<accession>A0A2A6E0P0</accession>
<evidence type="ECO:0000313" key="2">
    <source>
        <dbReference type="EMBL" id="PDO10601.1"/>
    </source>
</evidence>
<proteinExistence type="predicted"/>
<evidence type="ECO:0000259" key="1">
    <source>
        <dbReference type="PROSITE" id="PS51272"/>
    </source>
</evidence>
<reference evidence="2 3" key="1">
    <citation type="submission" date="2016-12" db="EMBL/GenBank/DDBJ databases">
        <title>Candidatus Reconcilibacillus cellulovorans genome.</title>
        <authorList>
            <person name="Kolinko S."/>
            <person name="Wu Y.-W."/>
            <person name="Tachea F."/>
            <person name="Denzel E."/>
            <person name="Hiras J."/>
            <person name="Baecker N."/>
            <person name="Chan L.J."/>
            <person name="Eichorst S.A."/>
            <person name="Frey D."/>
            <person name="Adams P.D."/>
            <person name="Pray T."/>
            <person name="Tanjore D."/>
            <person name="Petzold C.J."/>
            <person name="Gladden J.M."/>
            <person name="Simmons B.A."/>
            <person name="Singer S.W."/>
        </authorList>
    </citation>
    <scope>NUCLEOTIDE SEQUENCE [LARGE SCALE GENOMIC DNA]</scope>
    <source>
        <strain evidence="2">JTherm</strain>
    </source>
</reference>
<dbReference type="PANTHER" id="PTHR43308">
    <property type="entry name" value="OUTER MEMBRANE PROTEIN ALPHA-RELATED"/>
    <property type="match status" value="1"/>
</dbReference>
<feature type="domain" description="SLH" evidence="1">
    <location>
        <begin position="291"/>
        <end position="352"/>
    </location>
</feature>
<protein>
    <recommendedName>
        <fullName evidence="1">SLH domain-containing protein</fullName>
    </recommendedName>
</protein>
<dbReference type="InterPro" id="IPR001119">
    <property type="entry name" value="SLH_dom"/>
</dbReference>
<dbReference type="Proteomes" id="UP000243688">
    <property type="component" value="Unassembled WGS sequence"/>
</dbReference>
<sequence length="408" mass="44436">MTKSAVLCRDRMTVCAVVAWAVVLSLLAWWALWPMPKEAFGASFSPFAEARGKPSEERLQIYRTATFNTDGWAPGTVVSADPYAVVLEAPAKDRPAYVRVWTGVVSRSGNDLAAGWDELWVDASGKVVYAVTDIDSSVRSFFAAESQEAFKTRSYLGVMPWADIPTDAEAARRNVPKVREGTVFSLYGDVFGNSDVDTDTNPQEIRRQDDIPQKVPAFSAALTKRKALSRLPADIVDHWAKEVVVDLMERGIIEGYEDGTVRPDGRLTRAEFAALLARSLGLSAAAGAKAKAYTDLENHWASSIVEALQRKGILSTTPSSPLFQPNAYMRRIEMAQWTDAAMRSANVSPQPAALAFRDTGGLPQGLRDSLARVTAAGIIGGYPDGTFRPDGLLTRAEAFAVISRMLKL</sequence>
<dbReference type="PANTHER" id="PTHR43308:SF5">
    <property type="entry name" value="S-LAYER PROTEIN _ PEPTIDOGLYCAN ENDO-BETA-N-ACETYLGLUCOSAMINIDASE"/>
    <property type="match status" value="1"/>
</dbReference>
<dbReference type="PROSITE" id="PS51272">
    <property type="entry name" value="SLH"/>
    <property type="match status" value="3"/>
</dbReference>
<evidence type="ECO:0000313" key="3">
    <source>
        <dbReference type="Proteomes" id="UP000243688"/>
    </source>
</evidence>
<gene>
    <name evidence="2" type="ORF">BLM47_06375</name>
</gene>
<organism evidence="2 3">
    <name type="scientific">Candidatus Reconcilbacillus cellulovorans</name>
    <dbReference type="NCBI Taxonomy" id="1906605"/>
    <lineage>
        <taxon>Bacteria</taxon>
        <taxon>Bacillati</taxon>
        <taxon>Bacillota</taxon>
        <taxon>Bacilli</taxon>
        <taxon>Bacillales</taxon>
        <taxon>Paenibacillaceae</taxon>
        <taxon>Candidatus Reconcilbacillus</taxon>
    </lineage>
</organism>
<name>A0A2A6E0P0_9BACL</name>
<dbReference type="Pfam" id="PF00395">
    <property type="entry name" value="SLH"/>
    <property type="match status" value="3"/>
</dbReference>
<dbReference type="EMBL" id="MOXJ01000012">
    <property type="protein sequence ID" value="PDO10601.1"/>
    <property type="molecule type" value="Genomic_DNA"/>
</dbReference>
<dbReference type="AlphaFoldDB" id="A0A2A6E0P0"/>
<feature type="domain" description="SLH" evidence="1">
    <location>
        <begin position="353"/>
        <end position="408"/>
    </location>
</feature>
<comment type="caution">
    <text evidence="2">The sequence shown here is derived from an EMBL/GenBank/DDBJ whole genome shotgun (WGS) entry which is preliminary data.</text>
</comment>
<dbReference type="InterPro" id="IPR051465">
    <property type="entry name" value="Cell_Envelope_Struct_Comp"/>
</dbReference>
<feature type="domain" description="SLH" evidence="1">
    <location>
        <begin position="227"/>
        <end position="290"/>
    </location>
</feature>